<evidence type="ECO:0000256" key="4">
    <source>
        <dbReference type="ARBA" id="ARBA00023136"/>
    </source>
</evidence>
<dbReference type="AlphaFoldDB" id="A0AAE0D772"/>
<dbReference type="Proteomes" id="UP001281614">
    <property type="component" value="Unassembled WGS sequence"/>
</dbReference>
<reference evidence="6" key="1">
    <citation type="submission" date="2023-02" db="EMBL/GenBank/DDBJ databases">
        <title>Colletotrichum kahawae CIFC_Que2 genome sequencing and assembly.</title>
        <authorList>
            <person name="Baroncelli R."/>
        </authorList>
    </citation>
    <scope>NUCLEOTIDE SEQUENCE</scope>
    <source>
        <strain evidence="6">CIFC_Que2</strain>
    </source>
</reference>
<dbReference type="Gene3D" id="1.20.1250.20">
    <property type="entry name" value="MFS general substrate transporter like domains"/>
    <property type="match status" value="1"/>
</dbReference>
<organism evidence="6 7">
    <name type="scientific">Colletotrichum kahawae</name>
    <name type="common">Coffee berry disease fungus</name>
    <dbReference type="NCBI Taxonomy" id="34407"/>
    <lineage>
        <taxon>Eukaryota</taxon>
        <taxon>Fungi</taxon>
        <taxon>Dikarya</taxon>
        <taxon>Ascomycota</taxon>
        <taxon>Pezizomycotina</taxon>
        <taxon>Sordariomycetes</taxon>
        <taxon>Hypocreomycetidae</taxon>
        <taxon>Glomerellales</taxon>
        <taxon>Glomerellaceae</taxon>
        <taxon>Colletotrichum</taxon>
        <taxon>Colletotrichum gloeosporioides species complex</taxon>
    </lineage>
</organism>
<dbReference type="PANTHER" id="PTHR48022:SF2">
    <property type="entry name" value="PLASTIDIC GLUCOSE TRANSPORTER 4"/>
    <property type="match status" value="1"/>
</dbReference>
<dbReference type="InterPro" id="IPR005828">
    <property type="entry name" value="MFS_sugar_transport-like"/>
</dbReference>
<dbReference type="Pfam" id="PF00083">
    <property type="entry name" value="Sugar_tr"/>
    <property type="match status" value="1"/>
</dbReference>
<dbReference type="GO" id="GO:0005351">
    <property type="term" value="F:carbohydrate:proton symporter activity"/>
    <property type="evidence" value="ECO:0007669"/>
    <property type="project" value="TreeGrafter"/>
</dbReference>
<feature type="transmembrane region" description="Helical" evidence="5">
    <location>
        <begin position="144"/>
        <end position="166"/>
    </location>
</feature>
<sequence>MWGVRQLFEQKVPARKGRTEEAENSLRRLVSAPITVIDPKDSLATIVRTIEAERLMSIQGSYLDCFRGDSLRRTEIAMGYLTGNAGLAFVGTSSWALMTKFGWRTMYLGGLIAMFPVMSLVGFLDLATNTPSGDNVRWAQCAMLLVWFFIYGASIGPVPYGIAANVGATSIRVKTISLGRNTYYFLSIINTIASPYLLNPQEGNLKGKAAFPAVAFTLMLIVWAFFRLPEIKGMSPEVLDQLFKQKVPSRKFLQESKKYQ</sequence>
<gene>
    <name evidence="6" type="ORF">CKAH01_16127</name>
</gene>
<feature type="transmembrane region" description="Helical" evidence="5">
    <location>
        <begin position="105"/>
        <end position="124"/>
    </location>
</feature>
<name>A0AAE0D772_COLKA</name>
<dbReference type="PANTHER" id="PTHR48022">
    <property type="entry name" value="PLASTIDIC GLUCOSE TRANSPORTER 4"/>
    <property type="match status" value="1"/>
</dbReference>
<dbReference type="InterPro" id="IPR050360">
    <property type="entry name" value="MFS_Sugar_Transporters"/>
</dbReference>
<keyword evidence="2 5" id="KW-0812">Transmembrane</keyword>
<keyword evidence="4 5" id="KW-0472">Membrane</keyword>
<feature type="transmembrane region" description="Helical" evidence="5">
    <location>
        <begin position="178"/>
        <end position="197"/>
    </location>
</feature>
<dbReference type="GO" id="GO:0016020">
    <property type="term" value="C:membrane"/>
    <property type="evidence" value="ECO:0007669"/>
    <property type="project" value="UniProtKB-SubCell"/>
</dbReference>
<protein>
    <submittedName>
        <fullName evidence="6">MFS maltose permease</fullName>
    </submittedName>
</protein>
<dbReference type="SUPFAM" id="SSF103473">
    <property type="entry name" value="MFS general substrate transporter"/>
    <property type="match status" value="1"/>
</dbReference>
<keyword evidence="7" id="KW-1185">Reference proteome</keyword>
<feature type="transmembrane region" description="Helical" evidence="5">
    <location>
        <begin position="77"/>
        <end position="98"/>
    </location>
</feature>
<comment type="caution">
    <text evidence="6">The sequence shown here is derived from an EMBL/GenBank/DDBJ whole genome shotgun (WGS) entry which is preliminary data.</text>
</comment>
<comment type="subcellular location">
    <subcellularLocation>
        <location evidence="1">Membrane</location>
        <topology evidence="1">Multi-pass membrane protein</topology>
    </subcellularLocation>
</comment>
<evidence type="ECO:0000256" key="1">
    <source>
        <dbReference type="ARBA" id="ARBA00004141"/>
    </source>
</evidence>
<evidence type="ECO:0000313" key="6">
    <source>
        <dbReference type="EMBL" id="KAK2762435.1"/>
    </source>
</evidence>
<dbReference type="EMBL" id="VYYT01000153">
    <property type="protein sequence ID" value="KAK2762435.1"/>
    <property type="molecule type" value="Genomic_DNA"/>
</dbReference>
<evidence type="ECO:0000256" key="3">
    <source>
        <dbReference type="ARBA" id="ARBA00022989"/>
    </source>
</evidence>
<evidence type="ECO:0000313" key="7">
    <source>
        <dbReference type="Proteomes" id="UP001281614"/>
    </source>
</evidence>
<accession>A0AAE0D772</accession>
<dbReference type="InterPro" id="IPR036259">
    <property type="entry name" value="MFS_trans_sf"/>
</dbReference>
<evidence type="ECO:0000256" key="5">
    <source>
        <dbReference type="SAM" id="Phobius"/>
    </source>
</evidence>
<feature type="transmembrane region" description="Helical" evidence="5">
    <location>
        <begin position="209"/>
        <end position="226"/>
    </location>
</feature>
<keyword evidence="3 5" id="KW-1133">Transmembrane helix</keyword>
<proteinExistence type="predicted"/>
<evidence type="ECO:0000256" key="2">
    <source>
        <dbReference type="ARBA" id="ARBA00022692"/>
    </source>
</evidence>